<dbReference type="Proteomes" id="UP000054498">
    <property type="component" value="Unassembled WGS sequence"/>
</dbReference>
<accession>A0A0D2NLG5</accession>
<name>A0A0D2NLG5_9CHLO</name>
<keyword evidence="3" id="KW-1185">Reference proteome</keyword>
<evidence type="ECO:0000313" key="2">
    <source>
        <dbReference type="EMBL" id="KIZ05561.1"/>
    </source>
</evidence>
<dbReference type="EMBL" id="KK100490">
    <property type="protein sequence ID" value="KIZ05561.1"/>
    <property type="molecule type" value="Genomic_DNA"/>
</dbReference>
<evidence type="ECO:0000256" key="1">
    <source>
        <dbReference type="SAM" id="MobiDB-lite"/>
    </source>
</evidence>
<sequence length="253" mass="27167">MDEAPNGSVRHLEAGPDSEGAAESRPSKRPRLDVSSMSKGKDDVDILLYVRWLGPSSGQTKVIMLPLRPVASVDDLQDLGKELVHKAYPQPQPLPGWLTSPDYCRFTPSRECLAVPGELQPAAAAAAIGAAGCAGVAPELYGSLSVADRWGAAVRRAGSYVSDIIRTELRLVLVHEGWEYCVLKRTLSPAPQPQGDMLVTAVEFEGRPEEAILGTLGFRVSLIAYPIIALRKAFLEEVTGRLLGDPAAFQGIL</sequence>
<gene>
    <name evidence="2" type="ORF">MNEG_2400</name>
</gene>
<dbReference type="RefSeq" id="XP_013904580.1">
    <property type="nucleotide sequence ID" value="XM_014049126.1"/>
</dbReference>
<organism evidence="2 3">
    <name type="scientific">Monoraphidium neglectum</name>
    <dbReference type="NCBI Taxonomy" id="145388"/>
    <lineage>
        <taxon>Eukaryota</taxon>
        <taxon>Viridiplantae</taxon>
        <taxon>Chlorophyta</taxon>
        <taxon>core chlorophytes</taxon>
        <taxon>Chlorophyceae</taxon>
        <taxon>CS clade</taxon>
        <taxon>Sphaeropleales</taxon>
        <taxon>Selenastraceae</taxon>
        <taxon>Monoraphidium</taxon>
    </lineage>
</organism>
<dbReference type="GeneID" id="25735278"/>
<dbReference type="AlphaFoldDB" id="A0A0D2NLG5"/>
<reference evidence="2 3" key="1">
    <citation type="journal article" date="2013" name="BMC Genomics">
        <title>Reconstruction of the lipid metabolism for the microalga Monoraphidium neglectum from its genome sequence reveals characteristics suitable for biofuel production.</title>
        <authorList>
            <person name="Bogen C."/>
            <person name="Al-Dilaimi A."/>
            <person name="Albersmeier A."/>
            <person name="Wichmann J."/>
            <person name="Grundmann M."/>
            <person name="Rupp O."/>
            <person name="Lauersen K.J."/>
            <person name="Blifernez-Klassen O."/>
            <person name="Kalinowski J."/>
            <person name="Goesmann A."/>
            <person name="Mussgnug J.H."/>
            <person name="Kruse O."/>
        </authorList>
    </citation>
    <scope>NUCLEOTIDE SEQUENCE [LARGE SCALE GENOMIC DNA]</scope>
    <source>
        <strain evidence="2 3">SAG 48.87</strain>
    </source>
</reference>
<dbReference type="KEGG" id="mng:MNEG_2400"/>
<evidence type="ECO:0000313" key="3">
    <source>
        <dbReference type="Proteomes" id="UP000054498"/>
    </source>
</evidence>
<feature type="region of interest" description="Disordered" evidence="1">
    <location>
        <begin position="1"/>
        <end position="37"/>
    </location>
</feature>
<protein>
    <submittedName>
        <fullName evidence="2">Uncharacterized protein</fullName>
    </submittedName>
</protein>
<proteinExistence type="predicted"/>
<dbReference type="OrthoDB" id="539192at2759"/>